<feature type="region of interest" description="Disordered" evidence="12">
    <location>
        <begin position="611"/>
        <end position="640"/>
    </location>
</feature>
<comment type="subcellular location">
    <subcellularLocation>
        <location evidence="11">Cytoplasm</location>
    </subcellularLocation>
    <subcellularLocation>
        <location evidence="1 11">Golgi apparatus membrane</location>
        <topology evidence="1 11">Peripheral membrane protein</topology>
        <orientation evidence="1 11">Cytoplasmic side</orientation>
    </subcellularLocation>
    <subcellularLocation>
        <location evidence="11">Cytoplasmic vesicle</location>
        <location evidence="11">COPI-coated vesicle membrane</location>
        <topology evidence="11">Peripheral membrane protein</topology>
        <orientation evidence="11">Cytoplasmic side</orientation>
    </subcellularLocation>
</comment>
<keyword evidence="5" id="KW-0677">Repeat</keyword>
<gene>
    <name evidence="16" type="ORF">WICMUC_003867</name>
</gene>
<evidence type="ECO:0000256" key="9">
    <source>
        <dbReference type="ARBA" id="ARBA00023136"/>
    </source>
</evidence>
<evidence type="ECO:0000313" key="16">
    <source>
        <dbReference type="EMBL" id="KAH3673144.1"/>
    </source>
</evidence>
<comment type="subunit">
    <text evidence="11">Oligomeric complex.</text>
</comment>
<dbReference type="GO" id="GO:0006886">
    <property type="term" value="P:intracellular protein transport"/>
    <property type="evidence" value="ECO:0007669"/>
    <property type="project" value="InterPro"/>
</dbReference>
<keyword evidence="4 11" id="KW-0963">Cytoplasm</keyword>
<dbReference type="InterPro" id="IPR009028">
    <property type="entry name" value="Coatomer/calthrin_app_sub_C"/>
</dbReference>
<feature type="compositionally biased region" description="Basic and acidic residues" evidence="12">
    <location>
        <begin position="611"/>
        <end position="633"/>
    </location>
</feature>
<dbReference type="InterPro" id="IPR002553">
    <property type="entry name" value="Clathrin/coatomer_adapt-like_N"/>
</dbReference>
<dbReference type="OrthoDB" id="1074925at2759"/>
<evidence type="ECO:0000256" key="11">
    <source>
        <dbReference type="PIRNR" id="PIRNR037093"/>
    </source>
</evidence>
<evidence type="ECO:0000256" key="3">
    <source>
        <dbReference type="ARBA" id="ARBA00022448"/>
    </source>
</evidence>
<dbReference type="PANTHER" id="PTHR10261">
    <property type="entry name" value="COATOMER SUBUNIT GAMMA"/>
    <property type="match status" value="1"/>
</dbReference>
<dbReference type="Pfam" id="PF01602">
    <property type="entry name" value="Adaptin_N"/>
    <property type="match status" value="1"/>
</dbReference>
<dbReference type="SUPFAM" id="SSF48371">
    <property type="entry name" value="ARM repeat"/>
    <property type="match status" value="1"/>
</dbReference>
<name>A0A9P8TBZ7_9ASCO</name>
<dbReference type="FunFam" id="1.25.10.10:FF:000071">
    <property type="entry name" value="Coatomer subunit gamma"/>
    <property type="match status" value="1"/>
</dbReference>
<feature type="domain" description="Coatomer gamma subunit appendage Ig-like subdomain" evidence="14">
    <location>
        <begin position="646"/>
        <end position="791"/>
    </location>
</feature>
<feature type="domain" description="Clathrin/coatomer adaptor adaptin-like N-terminal" evidence="13">
    <location>
        <begin position="20"/>
        <end position="545"/>
    </location>
</feature>
<sequence>MSTHTYKKFEDIDSGALPDKMTVFQDCLSTFNASPVDAKKSRVLIARLLRLLYNGETFPTQEATTLFFSISKLFQHRDSSLRQIVYLAIKELASISDDVLMVTSSIMKDVQNGDIIYKPNAIRTLARVIDGSTVHATDRLMTNAIVDKHPSVSSAALVASYHLLPIAKDVVKRWTNEVQEAALAIKNFPNTGENYVNDSLISQYHAIGLLYSLRNHDKIALRKIIQQFSKSLRNPLAVCQLIRYVNEILVSDNSLISAFFPLLQDWLTDRNHSINLEAIKVIVSLPVTNEQFNAAVVRLQFLLGSPKVVSRFAAVRILNRISLKNPEKIVAVNAELESLISDPNRSITTYAITTLLKTGSSENIERLIKVVSKFINEISDEFKIIIIDAVKTLSLKFPTNYQSMLQFLVEMLNDEGGFEFKNAIVEALFDLIHFVPESRDLALENLCEFIEDCEYTELLVRILNILGNEGPKTSNPTLYIRHIYNRVVLENSIIRSAAVIALTKFALIDDASINKSIKILLQRIVTDIDDEVRDRAIISLKFLENLDSNKAEVLELAKPEYVYDLSALEHKLTTYLSGETSNFVTPFDIQIVPKYSEGEFRAIELQAKTSKLENVTKEKPTHNNHQNKAEPKSTLEASQTNELSKQQYLQELASIPEFESYGPVLHTSSIVELTEKETEFIVDSIKHIFKEHVVLQFNIENTLEDVLLELVSVISQPESESFAEEFILSIDKLAPNGKGTVYVSFTRPDEVETTTFTNTLSFTSKECDSKTLEPLDDQGFEDEYQIEELSLSPGDFLIPSMVGNFDHIFDELATESIGTLAVDSDSIQDIVDQIIANLSLHPLEGKLVINDSSHLLKLFGKSINNERVAIIVKFVKSSKNGITLKAHVKSDHEQLAELVLEGIA</sequence>
<evidence type="ECO:0000256" key="8">
    <source>
        <dbReference type="ARBA" id="ARBA00023034"/>
    </source>
</evidence>
<dbReference type="InterPro" id="IPR013040">
    <property type="entry name" value="Coatomer_gsu_app_Ig-like_dom"/>
</dbReference>
<dbReference type="GO" id="GO:0006891">
    <property type="term" value="P:intra-Golgi vesicle-mediated transport"/>
    <property type="evidence" value="ECO:0007669"/>
    <property type="project" value="TreeGrafter"/>
</dbReference>
<dbReference type="InterPro" id="IPR011989">
    <property type="entry name" value="ARM-like"/>
</dbReference>
<dbReference type="SUPFAM" id="SSF55711">
    <property type="entry name" value="Subdomain of clathrin and coatomer appendage domain"/>
    <property type="match status" value="1"/>
</dbReference>
<dbReference type="Proteomes" id="UP000769528">
    <property type="component" value="Unassembled WGS sequence"/>
</dbReference>
<evidence type="ECO:0000259" key="14">
    <source>
        <dbReference type="Pfam" id="PF08752"/>
    </source>
</evidence>
<dbReference type="GO" id="GO:0005793">
    <property type="term" value="C:endoplasmic reticulum-Golgi intermediate compartment"/>
    <property type="evidence" value="ECO:0007669"/>
    <property type="project" value="TreeGrafter"/>
</dbReference>
<proteinExistence type="inferred from homology"/>
<dbReference type="GO" id="GO:0009306">
    <property type="term" value="P:protein secretion"/>
    <property type="evidence" value="ECO:0007669"/>
    <property type="project" value="TreeGrafter"/>
</dbReference>
<evidence type="ECO:0000256" key="6">
    <source>
        <dbReference type="ARBA" id="ARBA00022892"/>
    </source>
</evidence>
<dbReference type="InterPro" id="IPR012295">
    <property type="entry name" value="TBP_dom_sf"/>
</dbReference>
<dbReference type="InterPro" id="IPR017106">
    <property type="entry name" value="Coatomer_gsu"/>
</dbReference>
<dbReference type="InterPro" id="IPR013041">
    <property type="entry name" value="Clathrin_app_Ig-like_sf"/>
</dbReference>
<dbReference type="SUPFAM" id="SSF49348">
    <property type="entry name" value="Clathrin adaptor appendage domain"/>
    <property type="match status" value="1"/>
</dbReference>
<dbReference type="FunFam" id="2.60.40.1480:FF:000001">
    <property type="entry name" value="Coatomer subunit gamma"/>
    <property type="match status" value="1"/>
</dbReference>
<dbReference type="Pfam" id="PF16381">
    <property type="entry name" value="Coatomer_g_Cpla"/>
    <property type="match status" value="1"/>
</dbReference>
<dbReference type="Gene3D" id="1.25.10.10">
    <property type="entry name" value="Leucine-rich Repeat Variant"/>
    <property type="match status" value="2"/>
</dbReference>
<evidence type="ECO:0000259" key="15">
    <source>
        <dbReference type="Pfam" id="PF16381"/>
    </source>
</evidence>
<dbReference type="GO" id="GO:0030126">
    <property type="term" value="C:COPI vesicle coat"/>
    <property type="evidence" value="ECO:0007669"/>
    <property type="project" value="InterPro"/>
</dbReference>
<accession>A0A9P8TBZ7</accession>
<dbReference type="InterPro" id="IPR016024">
    <property type="entry name" value="ARM-type_fold"/>
</dbReference>
<comment type="caution">
    <text evidence="16">The sequence shown here is derived from an EMBL/GenBank/DDBJ whole genome shotgun (WGS) entry which is preliminary data.</text>
</comment>
<dbReference type="EMBL" id="JAEUBF010001046">
    <property type="protein sequence ID" value="KAH3673144.1"/>
    <property type="molecule type" value="Genomic_DNA"/>
</dbReference>
<dbReference type="GO" id="GO:0000139">
    <property type="term" value="C:Golgi membrane"/>
    <property type="evidence" value="ECO:0007669"/>
    <property type="project" value="UniProtKB-SubCell"/>
</dbReference>
<dbReference type="PIRSF" id="PIRSF037093">
    <property type="entry name" value="Coatomer_gamma_subunit"/>
    <property type="match status" value="1"/>
</dbReference>
<dbReference type="GO" id="GO:0005198">
    <property type="term" value="F:structural molecule activity"/>
    <property type="evidence" value="ECO:0007669"/>
    <property type="project" value="InterPro"/>
</dbReference>
<evidence type="ECO:0000256" key="4">
    <source>
        <dbReference type="ARBA" id="ARBA00022490"/>
    </source>
</evidence>
<keyword evidence="17" id="KW-1185">Reference proteome</keyword>
<evidence type="ECO:0000313" key="17">
    <source>
        <dbReference type="Proteomes" id="UP000769528"/>
    </source>
</evidence>
<comment type="function">
    <text evidence="11">The coatomer is a cytosolic protein complex that binds to dilysine motifs and reversibly associates with Golgi non-clathrin-coated vesicles, which further mediate biosynthetic protein transport from the ER, via the Golgi up to the trans Golgi network. Coatomer complex is required for budding from Golgi membranes, and is essential for the retrograde Golgi-to-ER transport of dilysine-tagged proteins.</text>
</comment>
<keyword evidence="6 11" id="KW-0931">ER-Golgi transport</keyword>
<keyword evidence="10 11" id="KW-0968">Cytoplasmic vesicle</keyword>
<evidence type="ECO:0000256" key="10">
    <source>
        <dbReference type="ARBA" id="ARBA00023329"/>
    </source>
</evidence>
<evidence type="ECO:0000256" key="2">
    <source>
        <dbReference type="ARBA" id="ARBA00010720"/>
    </source>
</evidence>
<dbReference type="FunFam" id="1.25.10.10:FF:000368">
    <property type="entry name" value="Coatomer subunit gamma"/>
    <property type="match status" value="1"/>
</dbReference>
<dbReference type="GO" id="GO:0006888">
    <property type="term" value="P:endoplasmic reticulum to Golgi vesicle-mediated transport"/>
    <property type="evidence" value="ECO:0007669"/>
    <property type="project" value="TreeGrafter"/>
</dbReference>
<evidence type="ECO:0000256" key="5">
    <source>
        <dbReference type="ARBA" id="ARBA00022737"/>
    </source>
</evidence>
<dbReference type="Gene3D" id="3.30.310.10">
    <property type="entry name" value="TATA-Binding Protein"/>
    <property type="match status" value="1"/>
</dbReference>
<dbReference type="InterPro" id="IPR037067">
    <property type="entry name" value="Coatomer_gsu_app_sf"/>
</dbReference>
<reference evidence="16" key="1">
    <citation type="journal article" date="2021" name="Open Biol.">
        <title>Shared evolutionary footprints suggest mitochondrial oxidative damage underlies multiple complex I losses in fungi.</title>
        <authorList>
            <person name="Schikora-Tamarit M.A."/>
            <person name="Marcet-Houben M."/>
            <person name="Nosek J."/>
            <person name="Gabaldon T."/>
        </authorList>
    </citation>
    <scope>NUCLEOTIDE SEQUENCE</scope>
    <source>
        <strain evidence="16">CBS6341</strain>
    </source>
</reference>
<reference evidence="16" key="2">
    <citation type="submission" date="2021-01" db="EMBL/GenBank/DDBJ databases">
        <authorList>
            <person name="Schikora-Tamarit M.A."/>
        </authorList>
    </citation>
    <scope>NUCLEOTIDE SEQUENCE</scope>
    <source>
        <strain evidence="16">CBS6341</strain>
    </source>
</reference>
<dbReference type="AlphaFoldDB" id="A0A9P8TBZ7"/>
<keyword evidence="8 11" id="KW-0333">Golgi apparatus</keyword>
<evidence type="ECO:0000256" key="12">
    <source>
        <dbReference type="SAM" id="MobiDB-lite"/>
    </source>
</evidence>
<dbReference type="Gene3D" id="2.60.40.1480">
    <property type="entry name" value="Coatomer, gamma subunit, appendage domain"/>
    <property type="match status" value="1"/>
</dbReference>
<dbReference type="InterPro" id="IPR032154">
    <property type="entry name" value="Coatomer_g_Cpla"/>
</dbReference>
<keyword evidence="9 11" id="KW-0472">Membrane</keyword>
<evidence type="ECO:0000256" key="1">
    <source>
        <dbReference type="ARBA" id="ARBA00004255"/>
    </source>
</evidence>
<dbReference type="GO" id="GO:0005783">
    <property type="term" value="C:endoplasmic reticulum"/>
    <property type="evidence" value="ECO:0007669"/>
    <property type="project" value="TreeGrafter"/>
</dbReference>
<dbReference type="PANTHER" id="PTHR10261:SF0">
    <property type="entry name" value="COATOMER SUBUNIT GAMMA-2"/>
    <property type="match status" value="1"/>
</dbReference>
<evidence type="ECO:0000259" key="13">
    <source>
        <dbReference type="Pfam" id="PF01602"/>
    </source>
</evidence>
<organism evidence="16 17">
    <name type="scientific">Wickerhamomyces mucosus</name>
    <dbReference type="NCBI Taxonomy" id="1378264"/>
    <lineage>
        <taxon>Eukaryota</taxon>
        <taxon>Fungi</taxon>
        <taxon>Dikarya</taxon>
        <taxon>Ascomycota</taxon>
        <taxon>Saccharomycotina</taxon>
        <taxon>Saccharomycetes</taxon>
        <taxon>Phaffomycetales</taxon>
        <taxon>Wickerhamomycetaceae</taxon>
        <taxon>Wickerhamomyces</taxon>
    </lineage>
</organism>
<keyword evidence="7 11" id="KW-0653">Protein transport</keyword>
<evidence type="ECO:0000256" key="7">
    <source>
        <dbReference type="ARBA" id="ARBA00022927"/>
    </source>
</evidence>
<comment type="similarity">
    <text evidence="2 11">Belongs to the COPG family.</text>
</comment>
<feature type="domain" description="Coatomer subunit gamma C-terminal" evidence="15">
    <location>
        <begin position="794"/>
        <end position="902"/>
    </location>
</feature>
<protein>
    <recommendedName>
        <fullName evidence="11">Coatomer subunit gamma</fullName>
    </recommendedName>
</protein>
<keyword evidence="3 11" id="KW-0813">Transport</keyword>
<dbReference type="Pfam" id="PF08752">
    <property type="entry name" value="COP-gamma_platf"/>
    <property type="match status" value="1"/>
</dbReference>